<dbReference type="InterPro" id="IPR015421">
    <property type="entry name" value="PyrdxlP-dep_Trfase_major"/>
</dbReference>
<protein>
    <submittedName>
        <fullName evidence="9">PLP-dependent aminotransferase family protein</fullName>
    </submittedName>
</protein>
<dbReference type="RefSeq" id="WP_269579747.1">
    <property type="nucleotide sequence ID" value="NZ_CP114588.1"/>
</dbReference>
<evidence type="ECO:0000313" key="10">
    <source>
        <dbReference type="Proteomes" id="UP001164748"/>
    </source>
</evidence>
<dbReference type="CDD" id="cd07377">
    <property type="entry name" value="WHTH_GntR"/>
    <property type="match status" value="1"/>
</dbReference>
<dbReference type="Pfam" id="PF00155">
    <property type="entry name" value="Aminotran_1_2"/>
    <property type="match status" value="1"/>
</dbReference>
<evidence type="ECO:0000256" key="4">
    <source>
        <dbReference type="ARBA" id="ARBA00022898"/>
    </source>
</evidence>
<gene>
    <name evidence="9" type="ORF">N8M53_05305</name>
</gene>
<dbReference type="SUPFAM" id="SSF53383">
    <property type="entry name" value="PLP-dependent transferases"/>
    <property type="match status" value="1"/>
</dbReference>
<evidence type="ECO:0000256" key="6">
    <source>
        <dbReference type="ARBA" id="ARBA00023125"/>
    </source>
</evidence>
<reference evidence="9" key="1">
    <citation type="submission" date="2022-09" db="EMBL/GenBank/DDBJ databases">
        <authorList>
            <person name="Li Z.-J."/>
        </authorList>
    </citation>
    <scope>NUCLEOTIDE SEQUENCE</scope>
    <source>
        <strain evidence="9">TGB11</strain>
    </source>
</reference>
<evidence type="ECO:0000313" key="9">
    <source>
        <dbReference type="EMBL" id="WBA09615.1"/>
    </source>
</evidence>
<dbReference type="GO" id="GO:0030170">
    <property type="term" value="F:pyridoxal phosphate binding"/>
    <property type="evidence" value="ECO:0007669"/>
    <property type="project" value="InterPro"/>
</dbReference>
<dbReference type="Gene3D" id="3.40.640.10">
    <property type="entry name" value="Type I PLP-dependent aspartate aminotransferase-like (Major domain)"/>
    <property type="match status" value="1"/>
</dbReference>
<dbReference type="SUPFAM" id="SSF46785">
    <property type="entry name" value="Winged helix' DNA-binding domain"/>
    <property type="match status" value="1"/>
</dbReference>
<evidence type="ECO:0000256" key="7">
    <source>
        <dbReference type="ARBA" id="ARBA00023163"/>
    </source>
</evidence>
<feature type="domain" description="HTH gntR-type" evidence="8">
    <location>
        <begin position="1"/>
        <end position="69"/>
    </location>
</feature>
<accession>A0AA47LS84</accession>
<dbReference type="Gene3D" id="3.90.1150.10">
    <property type="entry name" value="Aspartate Aminotransferase, domain 1"/>
    <property type="match status" value="1"/>
</dbReference>
<dbReference type="InterPro" id="IPR036390">
    <property type="entry name" value="WH_DNA-bd_sf"/>
</dbReference>
<keyword evidence="4" id="KW-0663">Pyridoxal phosphate</keyword>
<dbReference type="InterPro" id="IPR036388">
    <property type="entry name" value="WH-like_DNA-bd_sf"/>
</dbReference>
<name>A0AA47LS84_9GAMM</name>
<dbReference type="GO" id="GO:0003677">
    <property type="term" value="F:DNA binding"/>
    <property type="evidence" value="ECO:0007669"/>
    <property type="project" value="UniProtKB-KW"/>
</dbReference>
<dbReference type="InterPro" id="IPR015422">
    <property type="entry name" value="PyrdxlP-dep_Trfase_small"/>
</dbReference>
<keyword evidence="5" id="KW-0805">Transcription regulation</keyword>
<dbReference type="Pfam" id="PF00392">
    <property type="entry name" value="GntR"/>
    <property type="match status" value="1"/>
</dbReference>
<dbReference type="PANTHER" id="PTHR46577:SF2">
    <property type="entry name" value="TRANSCRIPTIONAL REGULATORY PROTEIN"/>
    <property type="match status" value="1"/>
</dbReference>
<dbReference type="InterPro" id="IPR015424">
    <property type="entry name" value="PyrdxlP-dep_Trfase"/>
</dbReference>
<dbReference type="Proteomes" id="UP001164748">
    <property type="component" value="Chromosome"/>
</dbReference>
<dbReference type="Gene3D" id="1.10.10.10">
    <property type="entry name" value="Winged helix-like DNA-binding domain superfamily/Winged helix DNA-binding domain"/>
    <property type="match status" value="1"/>
</dbReference>
<dbReference type="InterPro" id="IPR004839">
    <property type="entry name" value="Aminotransferase_I/II_large"/>
</dbReference>
<evidence type="ECO:0000256" key="5">
    <source>
        <dbReference type="ARBA" id="ARBA00023015"/>
    </source>
</evidence>
<dbReference type="GO" id="GO:0003700">
    <property type="term" value="F:DNA-binding transcription factor activity"/>
    <property type="evidence" value="ECO:0007669"/>
    <property type="project" value="InterPro"/>
</dbReference>
<evidence type="ECO:0000256" key="3">
    <source>
        <dbReference type="ARBA" id="ARBA00022679"/>
    </source>
</evidence>
<dbReference type="EMBL" id="CP114588">
    <property type="protein sequence ID" value="WBA09615.1"/>
    <property type="molecule type" value="Genomic_DNA"/>
</dbReference>
<dbReference type="PANTHER" id="PTHR46577">
    <property type="entry name" value="HTH-TYPE TRANSCRIPTIONAL REGULATORY PROTEIN GABR"/>
    <property type="match status" value="1"/>
</dbReference>
<organism evidence="9 10">
    <name type="scientific">Salinivibrio kushneri</name>
    <dbReference type="NCBI Taxonomy" id="1908198"/>
    <lineage>
        <taxon>Bacteria</taxon>
        <taxon>Pseudomonadati</taxon>
        <taxon>Pseudomonadota</taxon>
        <taxon>Gammaproteobacteria</taxon>
        <taxon>Vibrionales</taxon>
        <taxon>Vibrionaceae</taxon>
        <taxon>Salinivibrio</taxon>
    </lineage>
</organism>
<evidence type="ECO:0000256" key="2">
    <source>
        <dbReference type="ARBA" id="ARBA00022576"/>
    </source>
</evidence>
<keyword evidence="2 9" id="KW-0032">Aminotransferase</keyword>
<dbReference type="SMART" id="SM00345">
    <property type="entry name" value="HTH_GNTR"/>
    <property type="match status" value="1"/>
</dbReference>
<keyword evidence="6" id="KW-0238">DNA-binding</keyword>
<evidence type="ECO:0000259" key="8">
    <source>
        <dbReference type="PROSITE" id="PS50949"/>
    </source>
</evidence>
<evidence type="ECO:0000256" key="1">
    <source>
        <dbReference type="ARBA" id="ARBA00005384"/>
    </source>
</evidence>
<dbReference type="PROSITE" id="PS50949">
    <property type="entry name" value="HTH_GNTR"/>
    <property type="match status" value="1"/>
</dbReference>
<comment type="similarity">
    <text evidence="1">In the C-terminal section; belongs to the class-I pyridoxal-phosphate-dependent aminotransferase family.</text>
</comment>
<dbReference type="InterPro" id="IPR051446">
    <property type="entry name" value="HTH_trans_reg/aminotransferase"/>
</dbReference>
<proteinExistence type="inferred from homology"/>
<dbReference type="FunFam" id="3.40.640.10:FF:000023">
    <property type="entry name" value="Transcriptional regulator, GntR family"/>
    <property type="match status" value="1"/>
</dbReference>
<sequence length="474" mass="52900">MSKYQQLSEQIKQQIQAGIWHVGEKLPSLRKQAAYSGLSVMTVLQAYQLLESQGWIVSQSRSGYRVAPHAELDDNKPDSAIHPAESVDINDYIFDVLQASRSPGMASYGHAYVDPLLAPRHQVNRSLTTAVRFMSIHSVVDNLPPGNAQLRHLIAQRYAAQGMQVSPDEIVITAGGLDALNLSLRAVTKPGDWVAVESPAFYGALQALENRGLKAMAIRTHPTEGIDLDALERALQTHPVRACWLMSNHQNPLGYSLSDEKKARLAELIHRYQVYLIEDDVYGELYDGEHKPHPTKAFDNSGHVLHCSSFSKTLVDAFRLGWVAAGDQAQKLQKLQLMSTVTTSVPIQLAVAHYLHNRNYEHHLKQLRHTLAERKRVTYQFLVDHLPQGVDVVNSPGGYFLWITLPKGCDTTALYHLALKHHISIAPGNMFATHAQFAHCFRLNASYPLDHAHKNALATLCDLIAQHIQSLVMR</sequence>
<dbReference type="GO" id="GO:0008483">
    <property type="term" value="F:transaminase activity"/>
    <property type="evidence" value="ECO:0007669"/>
    <property type="project" value="UniProtKB-KW"/>
</dbReference>
<dbReference type="AlphaFoldDB" id="A0AA47LS84"/>
<keyword evidence="7" id="KW-0804">Transcription</keyword>
<keyword evidence="3" id="KW-0808">Transferase</keyword>
<dbReference type="CDD" id="cd00609">
    <property type="entry name" value="AAT_like"/>
    <property type="match status" value="1"/>
</dbReference>
<dbReference type="InterPro" id="IPR000524">
    <property type="entry name" value="Tscrpt_reg_HTH_GntR"/>
</dbReference>